<dbReference type="GO" id="GO:0046872">
    <property type="term" value="F:metal ion binding"/>
    <property type="evidence" value="ECO:0007669"/>
    <property type="project" value="UniProtKB-KW"/>
</dbReference>
<evidence type="ECO:0000313" key="9">
    <source>
        <dbReference type="EMBL" id="KAK5168773.1"/>
    </source>
</evidence>
<feature type="region of interest" description="Disordered" evidence="8">
    <location>
        <begin position="140"/>
        <end position="181"/>
    </location>
</feature>
<dbReference type="GO" id="GO:1990234">
    <property type="term" value="C:transferase complex"/>
    <property type="evidence" value="ECO:0007669"/>
    <property type="project" value="TreeGrafter"/>
</dbReference>
<dbReference type="GO" id="GO:0046165">
    <property type="term" value="P:alcohol biosynthetic process"/>
    <property type="evidence" value="ECO:0007669"/>
    <property type="project" value="UniProtKB-ARBA"/>
</dbReference>
<comment type="cofactor">
    <cofactor evidence="1">
        <name>Mg(2+)</name>
        <dbReference type="ChEBI" id="CHEBI:18420"/>
    </cofactor>
</comment>
<dbReference type="RefSeq" id="XP_064658239.1">
    <property type="nucleotide sequence ID" value="XM_064803324.1"/>
</dbReference>
<keyword evidence="4" id="KW-0479">Metal-binding</keyword>
<keyword evidence="5" id="KW-0460">Magnesium</keyword>
<dbReference type="GO" id="GO:0004659">
    <property type="term" value="F:prenyltransferase activity"/>
    <property type="evidence" value="ECO:0007669"/>
    <property type="project" value="InterPro"/>
</dbReference>
<keyword evidence="6" id="KW-0414">Isoprene biosynthesis</keyword>
<evidence type="ECO:0000256" key="5">
    <source>
        <dbReference type="ARBA" id="ARBA00022842"/>
    </source>
</evidence>
<sequence>MPPTPARTTALLKPPRYTTTRQLRCPECFRPLPIRQLHTSSSQLHHASQKRQQSAVAAAVSKAKEMFSNGNPPPGPMGIDPLRSVAKEMSFMTSNIRQLLGSGHPMLDTVSKYYTQSEGKYIRPMLVLLMSQATQLLPKKQRKWSQEQGGIDTPMTPPGVLSDTNPSSPLTATSEDGLGDASVLPSQRRLAEITELIHTASLLHDDVIDTSISRRGNPSANISFGNKMAVLAGDFLLGRASVALARLRDPEVTELLATVIANLVEGEFMQLKNTALDERHPEWQDDTISYYLQKTYLKSASLISKSCRAAALLGEHPAEVVEAAYQYGKNLGLAFQLVDDMLDYTVSGSELGKPAGADLELGLATAPLLFAWRENKELGTLVGRKFAEPGDVQRARDLVVQSDGIEQTRALAQEYADNAARAISSFPESEAKVGLLDMCTKVMKRRK</sequence>
<dbReference type="GeneID" id="89927422"/>
<evidence type="ECO:0000313" key="10">
    <source>
        <dbReference type="Proteomes" id="UP001337655"/>
    </source>
</evidence>
<comment type="similarity">
    <text evidence="2 7">Belongs to the FPP/GGPP synthase family.</text>
</comment>
<dbReference type="PROSITE" id="PS00723">
    <property type="entry name" value="POLYPRENYL_SYNTHASE_1"/>
    <property type="match status" value="1"/>
</dbReference>
<reference evidence="9 10" key="1">
    <citation type="submission" date="2023-08" db="EMBL/GenBank/DDBJ databases">
        <title>Black Yeasts Isolated from many extreme environments.</title>
        <authorList>
            <person name="Coleine C."/>
            <person name="Stajich J.E."/>
            <person name="Selbmann L."/>
        </authorList>
    </citation>
    <scope>NUCLEOTIDE SEQUENCE [LARGE SCALE GENOMIC DNA]</scope>
    <source>
        <strain evidence="9 10">CCFEE 5935</strain>
    </source>
</reference>
<dbReference type="Gene3D" id="1.10.600.10">
    <property type="entry name" value="Farnesyl Diphosphate Synthase"/>
    <property type="match status" value="1"/>
</dbReference>
<dbReference type="PANTHER" id="PTHR12001">
    <property type="entry name" value="GERANYLGERANYL PYROPHOSPHATE SYNTHASE"/>
    <property type="match status" value="1"/>
</dbReference>
<name>A0AAV9P6V9_9PEZI</name>
<keyword evidence="10" id="KW-1185">Reference proteome</keyword>
<dbReference type="EMBL" id="JAVRRT010000009">
    <property type="protein sequence ID" value="KAK5168773.1"/>
    <property type="molecule type" value="Genomic_DNA"/>
</dbReference>
<evidence type="ECO:0000256" key="2">
    <source>
        <dbReference type="ARBA" id="ARBA00006706"/>
    </source>
</evidence>
<dbReference type="GO" id="GO:0008299">
    <property type="term" value="P:isoprenoid biosynthetic process"/>
    <property type="evidence" value="ECO:0007669"/>
    <property type="project" value="UniProtKB-KW"/>
</dbReference>
<dbReference type="InterPro" id="IPR008949">
    <property type="entry name" value="Isoprenoid_synthase_dom_sf"/>
</dbReference>
<dbReference type="PANTHER" id="PTHR12001:SF69">
    <property type="entry name" value="ALL TRANS-POLYPRENYL-DIPHOSPHATE SYNTHASE PDSS1"/>
    <property type="match status" value="1"/>
</dbReference>
<gene>
    <name evidence="9" type="primary">COQ1</name>
    <name evidence="9" type="ORF">LTR77_006082</name>
</gene>
<organism evidence="9 10">
    <name type="scientific">Saxophila tyrrhenica</name>
    <dbReference type="NCBI Taxonomy" id="1690608"/>
    <lineage>
        <taxon>Eukaryota</taxon>
        <taxon>Fungi</taxon>
        <taxon>Dikarya</taxon>
        <taxon>Ascomycota</taxon>
        <taxon>Pezizomycotina</taxon>
        <taxon>Dothideomycetes</taxon>
        <taxon>Dothideomycetidae</taxon>
        <taxon>Mycosphaerellales</taxon>
        <taxon>Extremaceae</taxon>
        <taxon>Saxophila</taxon>
    </lineage>
</organism>
<protein>
    <submittedName>
        <fullName evidence="9">Coq1 putative hexaprenyl diphosphate synthase</fullName>
        <ecNumber evidence="9">2.5.1.75</ecNumber>
    </submittedName>
</protein>
<comment type="caution">
    <text evidence="9">The sequence shown here is derived from an EMBL/GenBank/DDBJ whole genome shotgun (WGS) entry which is preliminary data.</text>
</comment>
<dbReference type="SFLD" id="SFLDS00005">
    <property type="entry name" value="Isoprenoid_Synthase_Type_I"/>
    <property type="match status" value="1"/>
</dbReference>
<dbReference type="PROSITE" id="PS00444">
    <property type="entry name" value="POLYPRENYL_SYNTHASE_2"/>
    <property type="match status" value="1"/>
</dbReference>
<dbReference type="GO" id="GO:0043386">
    <property type="term" value="P:mycotoxin biosynthetic process"/>
    <property type="evidence" value="ECO:0007669"/>
    <property type="project" value="UniProtKB-ARBA"/>
</dbReference>
<dbReference type="CDD" id="cd00685">
    <property type="entry name" value="Trans_IPPS_HT"/>
    <property type="match status" value="1"/>
</dbReference>
<dbReference type="EC" id="2.5.1.75" evidence="9"/>
<dbReference type="InterPro" id="IPR033749">
    <property type="entry name" value="Polyprenyl_synt_CS"/>
</dbReference>
<evidence type="ECO:0000256" key="7">
    <source>
        <dbReference type="RuleBase" id="RU004466"/>
    </source>
</evidence>
<dbReference type="SUPFAM" id="SSF48576">
    <property type="entry name" value="Terpenoid synthases"/>
    <property type="match status" value="1"/>
</dbReference>
<feature type="compositionally biased region" description="Polar residues" evidence="8">
    <location>
        <begin position="162"/>
        <end position="174"/>
    </location>
</feature>
<evidence type="ECO:0000256" key="4">
    <source>
        <dbReference type="ARBA" id="ARBA00022723"/>
    </source>
</evidence>
<proteinExistence type="inferred from homology"/>
<keyword evidence="3 7" id="KW-0808">Transferase</keyword>
<evidence type="ECO:0000256" key="8">
    <source>
        <dbReference type="SAM" id="MobiDB-lite"/>
    </source>
</evidence>
<dbReference type="GO" id="GO:0006744">
    <property type="term" value="P:ubiquinone biosynthetic process"/>
    <property type="evidence" value="ECO:0007669"/>
    <property type="project" value="TreeGrafter"/>
</dbReference>
<evidence type="ECO:0000256" key="1">
    <source>
        <dbReference type="ARBA" id="ARBA00001946"/>
    </source>
</evidence>
<evidence type="ECO:0000256" key="6">
    <source>
        <dbReference type="ARBA" id="ARBA00023229"/>
    </source>
</evidence>
<dbReference type="Pfam" id="PF00348">
    <property type="entry name" value="polyprenyl_synt"/>
    <property type="match status" value="1"/>
</dbReference>
<accession>A0AAV9P6V9</accession>
<dbReference type="InterPro" id="IPR000092">
    <property type="entry name" value="Polyprenyl_synt"/>
</dbReference>
<dbReference type="Proteomes" id="UP001337655">
    <property type="component" value="Unassembled WGS sequence"/>
</dbReference>
<dbReference type="AlphaFoldDB" id="A0AAV9P6V9"/>
<evidence type="ECO:0000256" key="3">
    <source>
        <dbReference type="ARBA" id="ARBA00022679"/>
    </source>
</evidence>
<dbReference type="GO" id="GO:0052381">
    <property type="term" value="F:tRNA dimethylallyltransferase activity"/>
    <property type="evidence" value="ECO:0007669"/>
    <property type="project" value="UniProtKB-EC"/>
</dbReference>